<dbReference type="Proteomes" id="UP000030341">
    <property type="component" value="Chromosome 2"/>
</dbReference>
<evidence type="ECO:0000313" key="4">
    <source>
        <dbReference type="Proteomes" id="UP000030341"/>
    </source>
</evidence>
<dbReference type="RefSeq" id="WP_040135599.1">
    <property type="nucleotide sequence ID" value="NZ_CP009889.1"/>
</dbReference>
<name>A0A0A7EK68_9GAMM</name>
<dbReference type="HOGENOM" id="CLU_902987_0_0_6"/>
<keyword evidence="1" id="KW-1133">Transmembrane helix</keyword>
<dbReference type="InterPro" id="IPR005135">
    <property type="entry name" value="Endo/exonuclease/phosphatase"/>
</dbReference>
<evidence type="ECO:0000259" key="2">
    <source>
        <dbReference type="Pfam" id="PF03372"/>
    </source>
</evidence>
<feature type="transmembrane region" description="Helical" evidence="1">
    <location>
        <begin position="35"/>
        <end position="54"/>
    </location>
</feature>
<dbReference type="SUPFAM" id="SSF56219">
    <property type="entry name" value="DNase I-like"/>
    <property type="match status" value="1"/>
</dbReference>
<keyword evidence="1" id="KW-0812">Transmembrane</keyword>
<accession>A0A0A7EK68</accession>
<dbReference type="Gene3D" id="3.60.10.10">
    <property type="entry name" value="Endonuclease/exonuclease/phosphatase"/>
    <property type="match status" value="1"/>
</dbReference>
<dbReference type="InterPro" id="IPR036691">
    <property type="entry name" value="Endo/exonu/phosph_ase_sf"/>
</dbReference>
<dbReference type="Pfam" id="PF03372">
    <property type="entry name" value="Exo_endo_phos"/>
    <property type="match status" value="1"/>
</dbReference>
<feature type="domain" description="Endonuclease/exonuclease/phosphatase" evidence="2">
    <location>
        <begin position="93"/>
        <end position="304"/>
    </location>
</feature>
<protein>
    <recommendedName>
        <fullName evidence="2">Endonuclease/exonuclease/phosphatase domain-containing protein</fullName>
    </recommendedName>
</protein>
<sequence length="316" mass="35824">MIKLAPILLVGFIWLMIILTSSSLAREQFWADLISSVTPHLVLIACGISLLVIFYRTQIGLTLLLVTLGIAWLKLPLLSSTDVPSQPTMRVFQFNLNYYNPNIRNVYQTLSTKKPDLTVLFEVNDTNRAEFIALRDAYSDYGSDEREGFPDGIGIISKYPILFRHKHAIFKNSVRGVIIELVIAVGDKKMRILALHPPSPRTRTLWHKRNMMLLHLSNLLVEQTDIEHTIVIGDFNTHPQSVHFPKLFNYSSCYELAGHYASWAPITIPNTLYSVLGISIDHCLVSDSLSLHNFATLPFQGSDHLALMYELSFINE</sequence>
<proteinExistence type="predicted"/>
<evidence type="ECO:0000313" key="3">
    <source>
        <dbReference type="EMBL" id="AIY66948.1"/>
    </source>
</evidence>
<keyword evidence="4" id="KW-1185">Reference proteome</keyword>
<reference evidence="3 4" key="1">
    <citation type="submission" date="2014-11" db="EMBL/GenBank/DDBJ databases">
        <title>Complete Genome Sequence of Pseudoalteromonas sp. Strain OCN003 Isolated from Kaneohe Bay, Oahu, Hawaii.</title>
        <authorList>
            <person name="Beurmann S."/>
            <person name="Videau P."/>
            <person name="Ushijima B."/>
            <person name="Smith A.M."/>
            <person name="Aeby G.S."/>
            <person name="Callahan S.M."/>
            <person name="Belcaid M."/>
        </authorList>
    </citation>
    <scope>NUCLEOTIDE SEQUENCE [LARGE SCALE GENOMIC DNA]</scope>
    <source>
        <strain evidence="3 4">OCN003</strain>
    </source>
</reference>
<dbReference type="eggNOG" id="COG3021">
    <property type="taxonomic scope" value="Bacteria"/>
</dbReference>
<organism evidence="3 4">
    <name type="scientific">Pseudoalteromonas piratica</name>
    <dbReference type="NCBI Taxonomy" id="1348114"/>
    <lineage>
        <taxon>Bacteria</taxon>
        <taxon>Pseudomonadati</taxon>
        <taxon>Pseudomonadota</taxon>
        <taxon>Gammaproteobacteria</taxon>
        <taxon>Alteromonadales</taxon>
        <taxon>Pseudoalteromonadaceae</taxon>
        <taxon>Pseudoalteromonas</taxon>
    </lineage>
</organism>
<dbReference type="AlphaFoldDB" id="A0A0A7EK68"/>
<dbReference type="KEGG" id="pseo:OM33_17840"/>
<dbReference type="OrthoDB" id="5902906at2"/>
<dbReference type="EMBL" id="CP009889">
    <property type="protein sequence ID" value="AIY66948.1"/>
    <property type="molecule type" value="Genomic_DNA"/>
</dbReference>
<dbReference type="GO" id="GO:0003824">
    <property type="term" value="F:catalytic activity"/>
    <property type="evidence" value="ECO:0007669"/>
    <property type="project" value="InterPro"/>
</dbReference>
<keyword evidence="1" id="KW-0472">Membrane</keyword>
<gene>
    <name evidence="3" type="ORF">OM33_17840</name>
</gene>
<evidence type="ECO:0000256" key="1">
    <source>
        <dbReference type="SAM" id="Phobius"/>
    </source>
</evidence>